<dbReference type="EMBL" id="BAAAZA010000018">
    <property type="protein sequence ID" value="GAA3882412.1"/>
    <property type="molecule type" value="Genomic_DNA"/>
</dbReference>
<accession>A0ABP7KPI5</accession>
<dbReference type="Proteomes" id="UP001501563">
    <property type="component" value="Unassembled WGS sequence"/>
</dbReference>
<evidence type="ECO:0000313" key="1">
    <source>
        <dbReference type="EMBL" id="GAA3882412.1"/>
    </source>
</evidence>
<name>A0ABP7KPI5_9ACTN</name>
<protein>
    <submittedName>
        <fullName evidence="1">Uncharacterized protein</fullName>
    </submittedName>
</protein>
<comment type="caution">
    <text evidence="1">The sequence shown here is derived from an EMBL/GenBank/DDBJ whole genome shotgun (WGS) entry which is preliminary data.</text>
</comment>
<sequence>MAHRTFPPELMQTQRDWNRTYEALARRPRQTAALRRRLRELSGRLAAHPYWNTRAGRSPAAKVELRLQVRSQEEAESS</sequence>
<reference evidence="2" key="1">
    <citation type="journal article" date="2019" name="Int. J. Syst. Evol. Microbiol.">
        <title>The Global Catalogue of Microorganisms (GCM) 10K type strain sequencing project: providing services to taxonomists for standard genome sequencing and annotation.</title>
        <authorList>
            <consortium name="The Broad Institute Genomics Platform"/>
            <consortium name="The Broad Institute Genome Sequencing Center for Infectious Disease"/>
            <person name="Wu L."/>
            <person name="Ma J."/>
        </authorList>
    </citation>
    <scope>NUCLEOTIDE SEQUENCE [LARGE SCALE GENOMIC DNA]</scope>
    <source>
        <strain evidence="2">JCM 16578</strain>
    </source>
</reference>
<keyword evidence="2" id="KW-1185">Reference proteome</keyword>
<evidence type="ECO:0000313" key="2">
    <source>
        <dbReference type="Proteomes" id="UP001501563"/>
    </source>
</evidence>
<dbReference type="RefSeq" id="WP_059128896.1">
    <property type="nucleotide sequence ID" value="NZ_BAAAZA010000018.1"/>
</dbReference>
<proteinExistence type="predicted"/>
<gene>
    <name evidence="1" type="ORF">GCM10022207_56600</name>
</gene>
<organism evidence="1 2">
    <name type="scientific">Streptomyces lannensis</name>
    <dbReference type="NCBI Taxonomy" id="766498"/>
    <lineage>
        <taxon>Bacteria</taxon>
        <taxon>Bacillati</taxon>
        <taxon>Actinomycetota</taxon>
        <taxon>Actinomycetes</taxon>
        <taxon>Kitasatosporales</taxon>
        <taxon>Streptomycetaceae</taxon>
        <taxon>Streptomyces</taxon>
    </lineage>
</organism>